<evidence type="ECO:0008006" key="3">
    <source>
        <dbReference type="Google" id="ProtNLM"/>
    </source>
</evidence>
<keyword evidence="2" id="KW-1185">Reference proteome</keyword>
<gene>
    <name evidence="1" type="ORF">E4663_02775</name>
</gene>
<dbReference type="EMBL" id="SRJC01000001">
    <property type="protein sequence ID" value="TGB03947.1"/>
    <property type="molecule type" value="Genomic_DNA"/>
</dbReference>
<dbReference type="Proteomes" id="UP000297982">
    <property type="component" value="Unassembled WGS sequence"/>
</dbReference>
<comment type="caution">
    <text evidence="1">The sequence shown here is derived from an EMBL/GenBank/DDBJ whole genome shotgun (WGS) entry which is preliminary data.</text>
</comment>
<protein>
    <recommendedName>
        <fullName evidence="3">TraB/GumN family protein</fullName>
    </recommendedName>
</protein>
<dbReference type="RefSeq" id="WP_135326613.1">
    <property type="nucleotide sequence ID" value="NZ_SRJC01000001.1"/>
</dbReference>
<dbReference type="InterPro" id="IPR043749">
    <property type="entry name" value="DUF5694"/>
</dbReference>
<evidence type="ECO:0000313" key="1">
    <source>
        <dbReference type="EMBL" id="TGB03947.1"/>
    </source>
</evidence>
<evidence type="ECO:0000313" key="2">
    <source>
        <dbReference type="Proteomes" id="UP000297982"/>
    </source>
</evidence>
<dbReference type="AlphaFoldDB" id="A0A4Z0H274"/>
<organism evidence="1 2">
    <name type="scientific">Halobacillus salinus</name>
    <dbReference type="NCBI Taxonomy" id="192814"/>
    <lineage>
        <taxon>Bacteria</taxon>
        <taxon>Bacillati</taxon>
        <taxon>Bacillota</taxon>
        <taxon>Bacilli</taxon>
        <taxon>Bacillales</taxon>
        <taxon>Bacillaceae</taxon>
        <taxon>Halobacillus</taxon>
    </lineage>
</organism>
<proteinExistence type="predicted"/>
<sequence length="232" mass="26752">MSKAEVLLVGMIHMAVEPSHVNEEKDEIVKAQQLLERFEPTKVAVEKSYYVEEEMNRRFKAYRSGEIAPAYDEVEQLGFPVAKTLDHQQLYAVDEVIDMSSPTIDGVFEWAKQYQPTLFQDIMKLYQLLLEERQKEASLLGKIKAINDAKYLQTLRKVYMKIAQVGDRQQRVGVNWLKQWHHRDLAIAANILKIAQPGEQILIIIGGDHLPLLQQFLSESDEVELTSLSHYI</sequence>
<name>A0A4Z0H274_9BACI</name>
<dbReference type="STRING" id="192814.GCA_900166575_00870"/>
<dbReference type="Pfam" id="PF18950">
    <property type="entry name" value="DUF5694"/>
    <property type="match status" value="1"/>
</dbReference>
<reference evidence="1 2" key="1">
    <citation type="journal article" date="2003" name="Int. J. Syst. Evol. Microbiol.">
        <title>Halobacillus salinus sp. nov., isolated from a salt lake on the coast of the East Sea in Korea.</title>
        <authorList>
            <person name="Yoon J.H."/>
            <person name="Kang K.H."/>
            <person name="Park Y.H."/>
        </authorList>
    </citation>
    <scope>NUCLEOTIDE SEQUENCE [LARGE SCALE GENOMIC DNA]</scope>
    <source>
        <strain evidence="1 2">HSL-3</strain>
    </source>
</reference>
<accession>A0A4Z0H274</accession>